<gene>
    <name evidence="2" type="ORF">LPU83_pLPU83d_0864</name>
</gene>
<dbReference type="Proteomes" id="UP000019443">
    <property type="component" value="Plasmid pLPU83d"/>
</dbReference>
<protein>
    <submittedName>
        <fullName evidence="2">Uncharacterized protein</fullName>
    </submittedName>
</protein>
<proteinExistence type="predicted"/>
<name>W6RNA9_9HYPH</name>
<evidence type="ECO:0000256" key="1">
    <source>
        <dbReference type="SAM" id="MobiDB-lite"/>
    </source>
</evidence>
<evidence type="ECO:0000313" key="3">
    <source>
        <dbReference type="Proteomes" id="UP000019443"/>
    </source>
</evidence>
<dbReference type="HOGENOM" id="CLU_2571485_0_0_5"/>
<feature type="compositionally biased region" description="Low complexity" evidence="1">
    <location>
        <begin position="62"/>
        <end position="72"/>
    </location>
</feature>
<sequence length="81" mass="9351">MHYVAEEEKRLGRPIGRRLGTIKRDDGFYEARVVPAYAGEDRTVVFIRRPNWKEWLLSLARSSTSLTGRRSSWPSNSSNVL</sequence>
<evidence type="ECO:0000313" key="2">
    <source>
        <dbReference type="EMBL" id="CDM62234.1"/>
    </source>
</evidence>
<dbReference type="KEGG" id="rhl:LPU83_pLPU83d_0864"/>
<dbReference type="AlphaFoldDB" id="W6RNA9"/>
<dbReference type="EMBL" id="HG916855">
    <property type="protein sequence ID" value="CDM62234.1"/>
    <property type="molecule type" value="Genomic_DNA"/>
</dbReference>
<accession>W6RNA9</accession>
<keyword evidence="2" id="KW-0614">Plasmid</keyword>
<geneLocation type="plasmid" evidence="2 3">
    <name>pLPU83d</name>
</geneLocation>
<organism evidence="2 3">
    <name type="scientific">Rhizobium favelukesii</name>
    <dbReference type="NCBI Taxonomy" id="348824"/>
    <lineage>
        <taxon>Bacteria</taxon>
        <taxon>Pseudomonadati</taxon>
        <taxon>Pseudomonadota</taxon>
        <taxon>Alphaproteobacteria</taxon>
        <taxon>Hyphomicrobiales</taxon>
        <taxon>Rhizobiaceae</taxon>
        <taxon>Rhizobium/Agrobacterium group</taxon>
        <taxon>Rhizobium</taxon>
    </lineage>
</organism>
<dbReference type="PATRIC" id="fig|348824.6.peg.6539"/>
<reference evidence="2" key="1">
    <citation type="submission" date="2013-11" db="EMBL/GenBank/DDBJ databases">
        <title>Draft genome sequence of the broad-host-range Rhizobium sp. LPU83 strain, a member of the low-genetic diversity Oregon-like Rhizobium sp. group.</title>
        <authorList>
            <person name="Wibberg D."/>
            <person name="Puehler A."/>
            <person name="Schlueter A."/>
        </authorList>
    </citation>
    <scope>NUCLEOTIDE SEQUENCE [LARGE SCALE GENOMIC DNA]</scope>
    <source>
        <strain evidence="2">LPU83</strain>
        <plasmid evidence="2">pLPU83d</plasmid>
    </source>
</reference>
<keyword evidence="3" id="KW-1185">Reference proteome</keyword>
<feature type="region of interest" description="Disordered" evidence="1">
    <location>
        <begin position="62"/>
        <end position="81"/>
    </location>
</feature>